<accession>A0A8H6R0Y9</accession>
<proteinExistence type="inferred from homology"/>
<feature type="binding site" evidence="7">
    <location>
        <position position="36"/>
    </location>
    <ligand>
        <name>Zn(2+)</name>
        <dbReference type="ChEBI" id="CHEBI:29105"/>
    </ligand>
</feature>
<comment type="similarity">
    <text evidence="1 8">Belongs to the beta-class carbonic anhydrase family.</text>
</comment>
<keyword evidence="5 8" id="KW-0456">Lyase</keyword>
<dbReference type="SUPFAM" id="SSF53056">
    <property type="entry name" value="beta-carbonic anhydrase, cab"/>
    <property type="match status" value="1"/>
</dbReference>
<dbReference type="PANTHER" id="PTHR11002">
    <property type="entry name" value="CARBONIC ANHYDRASE"/>
    <property type="match status" value="1"/>
</dbReference>
<evidence type="ECO:0000256" key="4">
    <source>
        <dbReference type="ARBA" id="ARBA00022833"/>
    </source>
</evidence>
<keyword evidence="3 7" id="KW-0479">Metal-binding</keyword>
<evidence type="ECO:0000313" key="9">
    <source>
        <dbReference type="EMBL" id="KAF7162554.1"/>
    </source>
</evidence>
<dbReference type="InterPro" id="IPR036874">
    <property type="entry name" value="Carbonic_anhydrase_sf"/>
</dbReference>
<feature type="binding site" evidence="7">
    <location>
        <position position="92"/>
    </location>
    <ligand>
        <name>Zn(2+)</name>
        <dbReference type="ChEBI" id="CHEBI:29105"/>
    </ligand>
</feature>
<comment type="caution">
    <text evidence="10">The sequence shown here is derived from an EMBL/GenBank/DDBJ whole genome shotgun (WGS) entry which is preliminary data.</text>
</comment>
<dbReference type="Pfam" id="PF00484">
    <property type="entry name" value="Pro_CA"/>
    <property type="match status" value="1"/>
</dbReference>
<dbReference type="GO" id="GO:0071244">
    <property type="term" value="P:cellular response to carbon dioxide"/>
    <property type="evidence" value="ECO:0007669"/>
    <property type="project" value="TreeGrafter"/>
</dbReference>
<dbReference type="OrthoDB" id="10248475at2759"/>
<evidence type="ECO:0000256" key="1">
    <source>
        <dbReference type="ARBA" id="ARBA00006217"/>
    </source>
</evidence>
<comment type="cofactor">
    <cofactor evidence="7">
        <name>Zn(2+)</name>
        <dbReference type="ChEBI" id="CHEBI:29105"/>
    </cofactor>
    <text evidence="7">Binds 1 zinc ion per subunit.</text>
</comment>
<dbReference type="Proteomes" id="UP000641853">
    <property type="component" value="Unassembled WGS sequence"/>
</dbReference>
<evidence type="ECO:0000256" key="8">
    <source>
        <dbReference type="RuleBase" id="RU003956"/>
    </source>
</evidence>
<evidence type="ECO:0000313" key="10">
    <source>
        <dbReference type="EMBL" id="KAF7181862.1"/>
    </source>
</evidence>
<evidence type="ECO:0000256" key="6">
    <source>
        <dbReference type="ARBA" id="ARBA00048348"/>
    </source>
</evidence>
<evidence type="ECO:0000256" key="5">
    <source>
        <dbReference type="ARBA" id="ARBA00023239"/>
    </source>
</evidence>
<gene>
    <name evidence="9" type="ORF">CNMCM5623_007800</name>
    <name evidence="10" type="ORF">CNMCM7691_001159</name>
</gene>
<protein>
    <recommendedName>
        <fullName evidence="2 8">Carbonic anhydrase</fullName>
        <ecNumber evidence="2 8">4.2.1.1</ecNumber>
    </recommendedName>
    <alternativeName>
        <fullName evidence="8">Carbonate dehydratase</fullName>
    </alternativeName>
</protein>
<dbReference type="SMART" id="SM00947">
    <property type="entry name" value="Pro_CA"/>
    <property type="match status" value="1"/>
</dbReference>
<dbReference type="Proteomes" id="UP000654922">
    <property type="component" value="Unassembled WGS sequence"/>
</dbReference>
<feature type="binding site" evidence="7">
    <location>
        <position position="89"/>
    </location>
    <ligand>
        <name>Zn(2+)</name>
        <dbReference type="ChEBI" id="CHEBI:29105"/>
    </ligand>
</feature>
<dbReference type="EC" id="4.2.1.1" evidence="2 8"/>
<dbReference type="GO" id="GO:0004089">
    <property type="term" value="F:carbonate dehydratase activity"/>
    <property type="evidence" value="ECO:0007669"/>
    <property type="project" value="UniProtKB-UniRule"/>
</dbReference>
<evidence type="ECO:0000256" key="7">
    <source>
        <dbReference type="PIRSR" id="PIRSR601765-1"/>
    </source>
</evidence>
<dbReference type="GO" id="GO:0034599">
    <property type="term" value="P:cellular response to oxidative stress"/>
    <property type="evidence" value="ECO:0007669"/>
    <property type="project" value="TreeGrafter"/>
</dbReference>
<keyword evidence="11" id="KW-1185">Reference proteome</keyword>
<sequence>MGENISDRYQLQPLRSESVPWRRQPGQQVLLIGCSDSGCDELETLGLPSDEIFEYRSLGNMMVDDLSCNTTLRYALDSLKIRNIVVCGHYGCHIANGEVNTALQKPWSSLKGNERDRALVELNVLEQVHSLSQCPGAAEALQKDQLNIWGMVYDKASKTGYQLVEA</sequence>
<dbReference type="AlphaFoldDB" id="A0A8H6R0Y9"/>
<keyword evidence="4 7" id="KW-0862">Zinc</keyword>
<comment type="catalytic activity">
    <reaction evidence="6 8">
        <text>hydrogencarbonate + H(+) = CO2 + H2O</text>
        <dbReference type="Rhea" id="RHEA:10748"/>
        <dbReference type="ChEBI" id="CHEBI:15377"/>
        <dbReference type="ChEBI" id="CHEBI:15378"/>
        <dbReference type="ChEBI" id="CHEBI:16526"/>
        <dbReference type="ChEBI" id="CHEBI:17544"/>
        <dbReference type="EC" id="4.2.1.1"/>
    </reaction>
</comment>
<dbReference type="EMBL" id="JACBAG010001799">
    <property type="protein sequence ID" value="KAF7181862.1"/>
    <property type="molecule type" value="Genomic_DNA"/>
</dbReference>
<evidence type="ECO:0000313" key="11">
    <source>
        <dbReference type="Proteomes" id="UP000641853"/>
    </source>
</evidence>
<feature type="binding site" evidence="7">
    <location>
        <position position="34"/>
    </location>
    <ligand>
        <name>Zn(2+)</name>
        <dbReference type="ChEBI" id="CHEBI:29105"/>
    </ligand>
</feature>
<evidence type="ECO:0000256" key="2">
    <source>
        <dbReference type="ARBA" id="ARBA00012925"/>
    </source>
</evidence>
<comment type="function">
    <text evidence="8">Reversible hydration of carbon dioxide.</text>
</comment>
<name>A0A8H6R0Y9_9EURO</name>
<dbReference type="EMBL" id="JACBAE010001352">
    <property type="protein sequence ID" value="KAF7162554.1"/>
    <property type="molecule type" value="Genomic_DNA"/>
</dbReference>
<organism evidence="10 11">
    <name type="scientific">Aspergillus felis</name>
    <dbReference type="NCBI Taxonomy" id="1287682"/>
    <lineage>
        <taxon>Eukaryota</taxon>
        <taxon>Fungi</taxon>
        <taxon>Dikarya</taxon>
        <taxon>Ascomycota</taxon>
        <taxon>Pezizomycotina</taxon>
        <taxon>Eurotiomycetes</taxon>
        <taxon>Eurotiomycetidae</taxon>
        <taxon>Eurotiales</taxon>
        <taxon>Aspergillaceae</taxon>
        <taxon>Aspergillus</taxon>
        <taxon>Aspergillus subgen. Fumigati</taxon>
    </lineage>
</organism>
<dbReference type="InterPro" id="IPR001765">
    <property type="entry name" value="Carbonic_anhydrase"/>
</dbReference>
<dbReference type="GO" id="GO:0008270">
    <property type="term" value="F:zinc ion binding"/>
    <property type="evidence" value="ECO:0007669"/>
    <property type="project" value="UniProtKB-UniRule"/>
</dbReference>
<reference evidence="10" key="1">
    <citation type="submission" date="2020-06" db="EMBL/GenBank/DDBJ databases">
        <title>Draft genome sequences of strains closely related to Aspergillus parafelis and Aspergillus hiratsukae.</title>
        <authorList>
            <person name="Dos Santos R.A.C."/>
            <person name="Rivero-Menendez O."/>
            <person name="Steenwyk J.L."/>
            <person name="Mead M.E."/>
            <person name="Goldman G.H."/>
            <person name="Alastruey-Izquierdo A."/>
            <person name="Rokas A."/>
        </authorList>
    </citation>
    <scope>NUCLEOTIDE SEQUENCE</scope>
    <source>
        <strain evidence="9">CNM-CM5623</strain>
        <strain evidence="10">CNM-CM7691</strain>
    </source>
</reference>
<dbReference type="Gene3D" id="3.40.1050.10">
    <property type="entry name" value="Carbonic anhydrase"/>
    <property type="match status" value="1"/>
</dbReference>
<dbReference type="PANTHER" id="PTHR11002:SF76">
    <property type="entry name" value="CARBONIC ANHYDRASE"/>
    <property type="match status" value="1"/>
</dbReference>
<dbReference type="GO" id="GO:0005737">
    <property type="term" value="C:cytoplasm"/>
    <property type="evidence" value="ECO:0007669"/>
    <property type="project" value="TreeGrafter"/>
</dbReference>
<evidence type="ECO:0000256" key="3">
    <source>
        <dbReference type="ARBA" id="ARBA00022723"/>
    </source>
</evidence>